<dbReference type="EMBL" id="CAMGYJ010000011">
    <property type="protein sequence ID" value="CAI0558640.1"/>
    <property type="molecule type" value="Genomic_DNA"/>
</dbReference>
<dbReference type="InterPro" id="IPR036296">
    <property type="entry name" value="SKP1-like_dim_sf"/>
</dbReference>
<gene>
    <name evidence="2" type="ORF">LITE_LOCUS48851</name>
</gene>
<sequence length="629" mass="71110">MSTGEAAAGKTISLKCSGGELLEVEVSVVQQFRFCDLFVNNGVDGSQELLDEVREIPLKFSKQHVEAIIEFCRKEAEFGERAAERREINAFRWNFWRGHEMQEFRDLIRAAHFLEIPVMFTSLSMIIAYGIRNKSAEYVTTLLGIDQTDTTKIILEHEIAMSILQWMPGSSLASLSRVSKQGFSQFGFGFDHVSDDYKVLEISVFLSTGYIGARVFDMKGNRWRNVGAFGHGVPDKWFSFPTPHNSVLNDGPAIEYLDTLVVLPTLGEAVLPSLGEVRENPSPSDHPQKDKKMRLLNVIELWDQCLKKGWPAPCYQVVSVEGFFKARVFVKDMVTESSDQEYVNPRIEHDLLDIPGGWRRRVCFRHGGARAAGFASNNLGKTSPPKYRRCLDLTMADSKRRSERQPRGIERWRLRRRDEQKRSRGGELTFGDSVYLAAPAKDKNLGGRSPRGFLVTKSPKGNIWTCCKGIKVERKPQKATGKQRTVVEAHPHDHKLVMDKGQERASSSVNTQSSNAMQRNMVPSTRMNQVRQSQEVDLQDSDVKLVKANRHISTMKRVHSTVITSTEREVETVEPEAHFNADSDELLSCPYSQPMHGSPVLPDWTDSEATLSDKGRIALFWCWVLISLS</sequence>
<dbReference type="InterPro" id="IPR011333">
    <property type="entry name" value="SKP1/BTB/POZ_sf"/>
</dbReference>
<evidence type="ECO:0000313" key="2">
    <source>
        <dbReference type="EMBL" id="CAI0558640.1"/>
    </source>
</evidence>
<comment type="caution">
    <text evidence="2">The sequence shown here is derived from an EMBL/GenBank/DDBJ whole genome shotgun (WGS) entry which is preliminary data.</text>
</comment>
<comment type="pathway">
    <text evidence="1">Protein modification; protein ubiquitination.</text>
</comment>
<dbReference type="Proteomes" id="UP001154282">
    <property type="component" value="Unassembled WGS sequence"/>
</dbReference>
<dbReference type="AlphaFoldDB" id="A0AAV0RLY4"/>
<dbReference type="Gene3D" id="3.30.710.10">
    <property type="entry name" value="Potassium Channel Kv1.1, Chain A"/>
    <property type="match status" value="1"/>
</dbReference>
<dbReference type="GO" id="GO:0006511">
    <property type="term" value="P:ubiquitin-dependent protein catabolic process"/>
    <property type="evidence" value="ECO:0007669"/>
    <property type="project" value="InterPro"/>
</dbReference>
<accession>A0AAV0RLY4</accession>
<keyword evidence="3" id="KW-1185">Reference proteome</keyword>
<proteinExistence type="predicted"/>
<evidence type="ECO:0000256" key="1">
    <source>
        <dbReference type="ARBA" id="ARBA00004906"/>
    </source>
</evidence>
<evidence type="ECO:0000313" key="3">
    <source>
        <dbReference type="Proteomes" id="UP001154282"/>
    </source>
</evidence>
<dbReference type="SUPFAM" id="SSF81382">
    <property type="entry name" value="Skp1 dimerisation domain-like"/>
    <property type="match status" value="1"/>
</dbReference>
<reference evidence="2" key="1">
    <citation type="submission" date="2022-08" db="EMBL/GenBank/DDBJ databases">
        <authorList>
            <person name="Gutierrez-Valencia J."/>
        </authorList>
    </citation>
    <scope>NUCLEOTIDE SEQUENCE</scope>
</reference>
<protein>
    <recommendedName>
        <fullName evidence="4">SKP1 component POZ domain-containing protein</fullName>
    </recommendedName>
</protein>
<organism evidence="2 3">
    <name type="scientific">Linum tenue</name>
    <dbReference type="NCBI Taxonomy" id="586396"/>
    <lineage>
        <taxon>Eukaryota</taxon>
        <taxon>Viridiplantae</taxon>
        <taxon>Streptophyta</taxon>
        <taxon>Embryophyta</taxon>
        <taxon>Tracheophyta</taxon>
        <taxon>Spermatophyta</taxon>
        <taxon>Magnoliopsida</taxon>
        <taxon>eudicotyledons</taxon>
        <taxon>Gunneridae</taxon>
        <taxon>Pentapetalae</taxon>
        <taxon>rosids</taxon>
        <taxon>fabids</taxon>
        <taxon>Malpighiales</taxon>
        <taxon>Linaceae</taxon>
        <taxon>Linum</taxon>
    </lineage>
</organism>
<name>A0AAV0RLY4_9ROSI</name>
<evidence type="ECO:0008006" key="4">
    <source>
        <dbReference type="Google" id="ProtNLM"/>
    </source>
</evidence>